<dbReference type="Proteomes" id="UP000181801">
    <property type="component" value="Unassembled WGS sequence"/>
</dbReference>
<dbReference type="InterPro" id="IPR013785">
    <property type="entry name" value="Aldolase_TIM"/>
</dbReference>
<dbReference type="AlphaFoldDB" id="A0A1S2W043"/>
<feature type="region of interest" description="Disordered" evidence="1">
    <location>
        <begin position="1"/>
        <end position="32"/>
    </location>
</feature>
<protein>
    <submittedName>
        <fullName evidence="2">Dioxygenase</fullName>
    </submittedName>
</protein>
<keyword evidence="2" id="KW-0560">Oxidoreductase</keyword>
<keyword evidence="2" id="KW-0223">Dioxygenase</keyword>
<dbReference type="Gene3D" id="3.20.20.70">
    <property type="entry name" value="Aldolase class I"/>
    <property type="match status" value="1"/>
</dbReference>
<dbReference type="SUPFAM" id="SSF51412">
    <property type="entry name" value="Inosine monophosphate dehydrogenase (IMPDH)"/>
    <property type="match status" value="1"/>
</dbReference>
<dbReference type="EMBL" id="MOAE01000021">
    <property type="protein sequence ID" value="OIN64354.1"/>
    <property type="molecule type" value="Genomic_DNA"/>
</dbReference>
<evidence type="ECO:0000313" key="2">
    <source>
        <dbReference type="EMBL" id="OIN64354.1"/>
    </source>
</evidence>
<accession>A0A1S2W043</accession>
<gene>
    <name evidence="2" type="ORF">BFS26_04145</name>
</gene>
<evidence type="ECO:0000313" key="3">
    <source>
        <dbReference type="Proteomes" id="UP000181801"/>
    </source>
</evidence>
<comment type="caution">
    <text evidence="2">The sequence shown here is derived from an EMBL/GenBank/DDBJ whole genome shotgun (WGS) entry which is preliminary data.</text>
</comment>
<feature type="compositionally biased region" description="Polar residues" evidence="1">
    <location>
        <begin position="1"/>
        <end position="11"/>
    </location>
</feature>
<dbReference type="RefSeq" id="WP_071474665.1">
    <property type="nucleotide sequence ID" value="NZ_MOAE01000021.1"/>
</dbReference>
<dbReference type="GO" id="GO:0051213">
    <property type="term" value="F:dioxygenase activity"/>
    <property type="evidence" value="ECO:0007669"/>
    <property type="project" value="UniProtKB-KW"/>
</dbReference>
<sequence>MNITHDMSNDLTEYDPESRQVDGPNPIENRISSSAARVPDIISCTSGITVQGRQLHSFAFTTDAAIIRNTNADAILAVYPFTGEPVITQALLTVAQAPLFVGVGGGTTTGPRVIQLAMMAEMQGAAGVVLNAPAPPSTVYDVARITNTPVIATVLTCDDELDEKIEAGASIINVAAGRRTPDVVQQIRQRHPSIPLLASGGSTDESMAETIVSGANALTWTPPNAQEMQRSMMMRYRGESTGDNMQH</sequence>
<proteinExistence type="predicted"/>
<name>A0A1S2W043_BIFLN</name>
<reference evidence="2 3" key="1">
    <citation type="journal article" date="2016" name="BMC Microbiol.">
        <title>Fucosyllactose and L-fucose utilization of infant Bifidobacterium longum and Bifidobacterium kashiwanohense.</title>
        <authorList>
            <person name="Bunesova V."/>
            <person name="Lacroix C."/>
            <person name="Schwab C."/>
        </authorList>
    </citation>
    <scope>NUCLEOTIDE SEQUENCE [LARGE SCALE GENOMIC DNA]</scope>
    <source>
        <strain evidence="2 3">BSM11-5</strain>
    </source>
</reference>
<organism evidence="2 3">
    <name type="scientific">Bifidobacterium longum subsp. suis</name>
    <dbReference type="NCBI Taxonomy" id="1695"/>
    <lineage>
        <taxon>Bacteria</taxon>
        <taxon>Bacillati</taxon>
        <taxon>Actinomycetota</taxon>
        <taxon>Actinomycetes</taxon>
        <taxon>Bifidobacteriales</taxon>
        <taxon>Bifidobacteriaceae</taxon>
        <taxon>Bifidobacterium</taxon>
    </lineage>
</organism>
<evidence type="ECO:0000256" key="1">
    <source>
        <dbReference type="SAM" id="MobiDB-lite"/>
    </source>
</evidence>